<gene>
    <name evidence="1" type="ORF">U9M48_005003</name>
</gene>
<evidence type="ECO:0000313" key="2">
    <source>
        <dbReference type="Proteomes" id="UP001341281"/>
    </source>
</evidence>
<dbReference type="AlphaFoldDB" id="A0AAQ3SLM4"/>
<dbReference type="InterPro" id="IPR004242">
    <property type="entry name" value="Transposase_21"/>
</dbReference>
<proteinExistence type="predicted"/>
<organism evidence="1 2">
    <name type="scientific">Paspalum notatum var. saurae</name>
    <dbReference type="NCBI Taxonomy" id="547442"/>
    <lineage>
        <taxon>Eukaryota</taxon>
        <taxon>Viridiplantae</taxon>
        <taxon>Streptophyta</taxon>
        <taxon>Embryophyta</taxon>
        <taxon>Tracheophyta</taxon>
        <taxon>Spermatophyta</taxon>
        <taxon>Magnoliopsida</taxon>
        <taxon>Liliopsida</taxon>
        <taxon>Poales</taxon>
        <taxon>Poaceae</taxon>
        <taxon>PACMAD clade</taxon>
        <taxon>Panicoideae</taxon>
        <taxon>Andropogonodae</taxon>
        <taxon>Paspaleae</taxon>
        <taxon>Paspalinae</taxon>
        <taxon>Paspalum</taxon>
    </lineage>
</organism>
<accession>A0AAQ3SLM4</accession>
<name>A0AAQ3SLM4_PASNO</name>
<evidence type="ECO:0000313" key="1">
    <source>
        <dbReference type="EMBL" id="WVZ54153.1"/>
    </source>
</evidence>
<protein>
    <submittedName>
        <fullName evidence="1">Uncharacterized protein</fullName>
    </submittedName>
</protein>
<dbReference type="EMBL" id="CP144745">
    <property type="protein sequence ID" value="WVZ54153.1"/>
    <property type="molecule type" value="Genomic_DNA"/>
</dbReference>
<dbReference type="Pfam" id="PF02992">
    <property type="entry name" value="Transposase_21"/>
    <property type="match status" value="1"/>
</dbReference>
<sequence length="149" mass="17553">MWYLNPIDRLRLDALWYCERIKDPKKLAHPADATQWQKFDGLYPEFAKDPRNVRFALSADGMNPFGERNSTHSTWPVILTIYNLPTWLCQKRKYTMLCSLIQGPKQPGIDIDVFHEPLMEDKAKLWNDGVEMTDSLTMEDFTLRSHYDK</sequence>
<dbReference type="Proteomes" id="UP001341281">
    <property type="component" value="Chromosome 01"/>
</dbReference>
<keyword evidence="2" id="KW-1185">Reference proteome</keyword>
<reference evidence="1 2" key="1">
    <citation type="submission" date="2024-02" db="EMBL/GenBank/DDBJ databases">
        <title>High-quality chromosome-scale genome assembly of Pensacola bahiagrass (Paspalum notatum Flugge var. saurae).</title>
        <authorList>
            <person name="Vega J.M."/>
            <person name="Podio M."/>
            <person name="Orjuela J."/>
            <person name="Siena L.A."/>
            <person name="Pessino S.C."/>
            <person name="Combes M.C."/>
            <person name="Mariac C."/>
            <person name="Albertini E."/>
            <person name="Pupilli F."/>
            <person name="Ortiz J.P.A."/>
            <person name="Leblanc O."/>
        </authorList>
    </citation>
    <scope>NUCLEOTIDE SEQUENCE [LARGE SCALE GENOMIC DNA]</scope>
    <source>
        <strain evidence="1">R1</strain>
        <tissue evidence="1">Leaf</tissue>
    </source>
</reference>